<dbReference type="EMBL" id="BAABCN010000002">
    <property type="protein sequence ID" value="GAA3872783.1"/>
    <property type="molecule type" value="Genomic_DNA"/>
</dbReference>
<comment type="caution">
    <text evidence="1">The sequence shown here is derived from an EMBL/GenBank/DDBJ whole genome shotgun (WGS) entry which is preliminary data.</text>
</comment>
<evidence type="ECO:0000313" key="2">
    <source>
        <dbReference type="Proteomes" id="UP001501803"/>
    </source>
</evidence>
<reference evidence="2" key="1">
    <citation type="journal article" date="2019" name="Int. J. Syst. Evol. Microbiol.">
        <title>The Global Catalogue of Microorganisms (GCM) 10K type strain sequencing project: providing services to taxonomists for standard genome sequencing and annotation.</title>
        <authorList>
            <consortium name="The Broad Institute Genomics Platform"/>
            <consortium name="The Broad Institute Genome Sequencing Center for Infectious Disease"/>
            <person name="Wu L."/>
            <person name="Ma J."/>
        </authorList>
    </citation>
    <scope>NUCLEOTIDE SEQUENCE [LARGE SCALE GENOMIC DNA]</scope>
    <source>
        <strain evidence="2">JCM 17021</strain>
    </source>
</reference>
<evidence type="ECO:0000313" key="1">
    <source>
        <dbReference type="EMBL" id="GAA3872783.1"/>
    </source>
</evidence>
<organism evidence="1 2">
    <name type="scientific">Leifsonia kafniensis</name>
    <dbReference type="NCBI Taxonomy" id="475957"/>
    <lineage>
        <taxon>Bacteria</taxon>
        <taxon>Bacillati</taxon>
        <taxon>Actinomycetota</taxon>
        <taxon>Actinomycetes</taxon>
        <taxon>Micrococcales</taxon>
        <taxon>Microbacteriaceae</taxon>
        <taxon>Leifsonia</taxon>
    </lineage>
</organism>
<accession>A0ABP7KE15</accession>
<name>A0ABP7KE15_9MICO</name>
<protein>
    <submittedName>
        <fullName evidence="1">Uncharacterized protein</fullName>
    </submittedName>
</protein>
<sequence length="70" mass="8088">MTTMTAAVTPAQPRVIDRFVVTLSLAMLDWARRRADRAFISRDRHNRLLGQAAELQRREHDFAKRAARVV</sequence>
<gene>
    <name evidence="1" type="ORF">GCM10022381_14770</name>
</gene>
<dbReference type="RefSeq" id="WP_345064052.1">
    <property type="nucleotide sequence ID" value="NZ_BAABCN010000002.1"/>
</dbReference>
<proteinExistence type="predicted"/>
<keyword evidence="2" id="KW-1185">Reference proteome</keyword>
<dbReference type="Proteomes" id="UP001501803">
    <property type="component" value="Unassembled WGS sequence"/>
</dbReference>